<dbReference type="RefSeq" id="WP_148404527.1">
    <property type="nucleotide sequence ID" value="NZ_VSKK01000003.1"/>
</dbReference>
<dbReference type="AlphaFoldDB" id="A0A5D0R4B0"/>
<dbReference type="InterPro" id="IPR036188">
    <property type="entry name" value="FAD/NAD-bd_sf"/>
</dbReference>
<dbReference type="EMBL" id="VSKK01000003">
    <property type="protein sequence ID" value="TYB76430.1"/>
    <property type="molecule type" value="Genomic_DNA"/>
</dbReference>
<evidence type="ECO:0000259" key="2">
    <source>
        <dbReference type="Pfam" id="PF01593"/>
    </source>
</evidence>
<dbReference type="InterPro" id="IPR050703">
    <property type="entry name" value="Flavin_MAO"/>
</dbReference>
<dbReference type="GO" id="GO:0016491">
    <property type="term" value="F:oxidoreductase activity"/>
    <property type="evidence" value="ECO:0007669"/>
    <property type="project" value="InterPro"/>
</dbReference>
<dbReference type="Gene3D" id="3.50.50.60">
    <property type="entry name" value="FAD/NAD(P)-binding domain"/>
    <property type="match status" value="2"/>
</dbReference>
<dbReference type="OrthoDB" id="56323at2"/>
<proteinExistence type="inferred from homology"/>
<dbReference type="SUPFAM" id="SSF51905">
    <property type="entry name" value="FAD/NAD(P)-binding domain"/>
    <property type="match status" value="1"/>
</dbReference>
<dbReference type="InterPro" id="IPR002937">
    <property type="entry name" value="Amino_oxidase"/>
</dbReference>
<evidence type="ECO:0000313" key="3">
    <source>
        <dbReference type="EMBL" id="TYB76430.1"/>
    </source>
</evidence>
<feature type="domain" description="Amine oxidase" evidence="2">
    <location>
        <begin position="96"/>
        <end position="344"/>
    </location>
</feature>
<comment type="caution">
    <text evidence="3">The sequence shown here is derived from an EMBL/GenBank/DDBJ whole genome shotgun (WGS) entry which is preliminary data.</text>
</comment>
<sequence>MVIIVGAGLSGLLTAYRLKKECIPFKILESRSRVGGRIHTLFSANDTLVELGATWFQSPHRNLLALLHELKLDYFEQYMDGSAFYQPSAEAPTQLIQLPNQAPSYRILGGTAKLIKTLYNGLDENNVLLNKTVKEIRFHENGVQVIADSVYEAEKVVLAIPPKLWARKILFQPQLPSNLIDIAKKTHTWMEDSIKVALTYAKPFWRDAIQSGALFSNTGPITEFYDHCNFEQSKYALCGFMSSTLKNLSNEERRERVLNQLKSSFGKNAMDFIDYNECIWSQEDYTFEESETFLFPHQNNGNAVFRESYYEENLLISSSEASQDFSGYMDGAVYIGNQIAEKIIKAHRSNLK</sequence>
<gene>
    <name evidence="3" type="ORF">ES674_12675</name>
</gene>
<dbReference type="SUPFAM" id="SSF54373">
    <property type="entry name" value="FAD-linked reductases, C-terminal domain"/>
    <property type="match status" value="1"/>
</dbReference>
<name>A0A5D0R4B0_9FLAO</name>
<reference evidence="3 4" key="1">
    <citation type="submission" date="2019-08" db="EMBL/GenBank/DDBJ databases">
        <title>Genomes of Antarctic Bizionia species.</title>
        <authorList>
            <person name="Bowman J.P."/>
        </authorList>
    </citation>
    <scope>NUCLEOTIDE SEQUENCE [LARGE SCALE GENOMIC DNA]</scope>
    <source>
        <strain evidence="3 4">ADA-4</strain>
    </source>
</reference>
<evidence type="ECO:0000256" key="1">
    <source>
        <dbReference type="ARBA" id="ARBA00005995"/>
    </source>
</evidence>
<dbReference type="PANTHER" id="PTHR43563:SF14">
    <property type="entry name" value="AMINE OXIDASE"/>
    <property type="match status" value="1"/>
</dbReference>
<dbReference type="PANTHER" id="PTHR43563">
    <property type="entry name" value="AMINE OXIDASE"/>
    <property type="match status" value="1"/>
</dbReference>
<accession>A0A5D0R4B0</accession>
<protein>
    <submittedName>
        <fullName evidence="3">NAD(P)-binding protein</fullName>
    </submittedName>
</protein>
<comment type="similarity">
    <text evidence="1">Belongs to the flavin monoamine oxidase family.</text>
</comment>
<feature type="domain" description="Amine oxidase" evidence="2">
    <location>
        <begin position="9"/>
        <end position="85"/>
    </location>
</feature>
<dbReference type="Pfam" id="PF01593">
    <property type="entry name" value="Amino_oxidase"/>
    <property type="match status" value="2"/>
</dbReference>
<keyword evidence="4" id="KW-1185">Reference proteome</keyword>
<organism evidence="3 4">
    <name type="scientific">Bizionia myxarmorum</name>
    <dbReference type="NCBI Taxonomy" id="291186"/>
    <lineage>
        <taxon>Bacteria</taxon>
        <taxon>Pseudomonadati</taxon>
        <taxon>Bacteroidota</taxon>
        <taxon>Flavobacteriia</taxon>
        <taxon>Flavobacteriales</taxon>
        <taxon>Flavobacteriaceae</taxon>
        <taxon>Bizionia</taxon>
    </lineage>
</organism>
<evidence type="ECO:0000313" key="4">
    <source>
        <dbReference type="Proteomes" id="UP000323720"/>
    </source>
</evidence>
<dbReference type="Proteomes" id="UP000323720">
    <property type="component" value="Unassembled WGS sequence"/>
</dbReference>